<name>A0A0F9A4L7_9ZZZZ</name>
<organism evidence="1">
    <name type="scientific">marine sediment metagenome</name>
    <dbReference type="NCBI Taxonomy" id="412755"/>
    <lineage>
        <taxon>unclassified sequences</taxon>
        <taxon>metagenomes</taxon>
        <taxon>ecological metagenomes</taxon>
    </lineage>
</organism>
<gene>
    <name evidence="1" type="ORF">LCGC14_2892940</name>
</gene>
<reference evidence="1" key="1">
    <citation type="journal article" date="2015" name="Nature">
        <title>Complex archaea that bridge the gap between prokaryotes and eukaryotes.</title>
        <authorList>
            <person name="Spang A."/>
            <person name="Saw J.H."/>
            <person name="Jorgensen S.L."/>
            <person name="Zaremba-Niedzwiedzka K."/>
            <person name="Martijn J."/>
            <person name="Lind A.E."/>
            <person name="van Eijk R."/>
            <person name="Schleper C."/>
            <person name="Guy L."/>
            <person name="Ettema T.J."/>
        </authorList>
    </citation>
    <scope>NUCLEOTIDE SEQUENCE</scope>
</reference>
<proteinExistence type="predicted"/>
<comment type="caution">
    <text evidence="1">The sequence shown here is derived from an EMBL/GenBank/DDBJ whole genome shotgun (WGS) entry which is preliminary data.</text>
</comment>
<dbReference type="AlphaFoldDB" id="A0A0F9A4L7"/>
<evidence type="ECO:0000313" key="1">
    <source>
        <dbReference type="EMBL" id="KKK73529.1"/>
    </source>
</evidence>
<accession>A0A0F9A4L7</accession>
<dbReference type="EMBL" id="LAZR01056750">
    <property type="protein sequence ID" value="KKK73529.1"/>
    <property type="molecule type" value="Genomic_DNA"/>
</dbReference>
<protein>
    <submittedName>
        <fullName evidence="1">Uncharacterized protein</fullName>
    </submittedName>
</protein>
<sequence length="120" mass="12651">MANEVKFGFLTGETLTFTALQPDGTARGAADQSLPEIGTTGYYTATPSTALVAGDVVVVDDGTLKVGFGEYRSEVDCVLIEGSDFTDTLIGIDGDTLESLSDQMDVLSAQKSQVLNVYDK</sequence>